<name>M4BE35_HYAAE</name>
<feature type="compositionally biased region" description="Basic and acidic residues" evidence="1">
    <location>
        <begin position="40"/>
        <end position="51"/>
    </location>
</feature>
<reference evidence="3" key="2">
    <citation type="submission" date="2015-06" db="UniProtKB">
        <authorList>
            <consortium name="EnsemblProtists"/>
        </authorList>
    </citation>
    <scope>IDENTIFICATION</scope>
    <source>
        <strain evidence="3">Emoy2</strain>
    </source>
</reference>
<accession>M4BE35</accession>
<feature type="domain" description="Spartan-like zinc binding" evidence="2">
    <location>
        <begin position="1"/>
        <end position="25"/>
    </location>
</feature>
<dbReference type="GO" id="GO:0003697">
    <property type="term" value="F:single-stranded DNA binding"/>
    <property type="evidence" value="ECO:0007669"/>
    <property type="project" value="InterPro"/>
</dbReference>
<evidence type="ECO:0000313" key="3">
    <source>
        <dbReference type="EnsemblProtists" id="HpaP804553"/>
    </source>
</evidence>
<dbReference type="EnsemblProtists" id="HpaT804553">
    <property type="protein sequence ID" value="HpaP804553"/>
    <property type="gene ID" value="HpaG804553"/>
</dbReference>
<dbReference type="HOGENOM" id="CLU_1135336_0_0_1"/>
<sequence>MNRAPGPTDRWWANHKQRCGGSYCKIKEPAEFTAKQAKKKEREAVREEKQKQKVRKAKAAVSMKEFFPLIKQNTDDNSTGTARSDARLPLVEKKTTRQHDTDVQNNKKRREESVGGGKIIAQPTPEVSTFASVVFAADGDHDGYFLVGDIRALIPTIPAQSPNRVNREDNRREASEKIEGGGSIRATSNSAQVAGPSAIVDLTVSDSDTSDDERVENAALTKLSRGIADSRPTASTRNVDVIELE</sequence>
<dbReference type="STRING" id="559515.M4BE35"/>
<dbReference type="PANTHER" id="PTHR21220">
    <property type="entry name" value="DNA-DEPENDENT METALLOPROTEASE SPRTN"/>
    <property type="match status" value="1"/>
</dbReference>
<organism evidence="3 4">
    <name type="scientific">Hyaloperonospora arabidopsidis (strain Emoy2)</name>
    <name type="common">Downy mildew agent</name>
    <name type="synonym">Peronospora arabidopsidis</name>
    <dbReference type="NCBI Taxonomy" id="559515"/>
    <lineage>
        <taxon>Eukaryota</taxon>
        <taxon>Sar</taxon>
        <taxon>Stramenopiles</taxon>
        <taxon>Oomycota</taxon>
        <taxon>Peronosporomycetes</taxon>
        <taxon>Peronosporales</taxon>
        <taxon>Peronosporaceae</taxon>
        <taxon>Hyaloperonospora</taxon>
    </lineage>
</organism>
<dbReference type="InParanoid" id="M4BE35"/>
<evidence type="ECO:0000259" key="2">
    <source>
        <dbReference type="Pfam" id="PF22934"/>
    </source>
</evidence>
<proteinExistence type="predicted"/>
<dbReference type="VEuPathDB" id="FungiDB:HpaG804553"/>
<keyword evidence="4" id="KW-1185">Reference proteome</keyword>
<reference evidence="4" key="1">
    <citation type="journal article" date="2010" name="Science">
        <title>Signatures of adaptation to obligate biotrophy in the Hyaloperonospora arabidopsidis genome.</title>
        <authorList>
            <person name="Baxter L."/>
            <person name="Tripathy S."/>
            <person name="Ishaque N."/>
            <person name="Boot N."/>
            <person name="Cabral A."/>
            <person name="Kemen E."/>
            <person name="Thines M."/>
            <person name="Ah-Fong A."/>
            <person name="Anderson R."/>
            <person name="Badejoko W."/>
            <person name="Bittner-Eddy P."/>
            <person name="Boore J.L."/>
            <person name="Chibucos M.C."/>
            <person name="Coates M."/>
            <person name="Dehal P."/>
            <person name="Delehaunty K."/>
            <person name="Dong S."/>
            <person name="Downton P."/>
            <person name="Dumas B."/>
            <person name="Fabro G."/>
            <person name="Fronick C."/>
            <person name="Fuerstenberg S.I."/>
            <person name="Fulton L."/>
            <person name="Gaulin E."/>
            <person name="Govers F."/>
            <person name="Hughes L."/>
            <person name="Humphray S."/>
            <person name="Jiang R.H."/>
            <person name="Judelson H."/>
            <person name="Kamoun S."/>
            <person name="Kyung K."/>
            <person name="Meijer H."/>
            <person name="Minx P."/>
            <person name="Morris P."/>
            <person name="Nelson J."/>
            <person name="Phuntumart V."/>
            <person name="Qutob D."/>
            <person name="Rehmany A."/>
            <person name="Rougon-Cardoso A."/>
            <person name="Ryden P."/>
            <person name="Torto-Alalibo T."/>
            <person name="Studholme D."/>
            <person name="Wang Y."/>
            <person name="Win J."/>
            <person name="Wood J."/>
            <person name="Clifton S.W."/>
            <person name="Rogers J."/>
            <person name="Van den Ackerveken G."/>
            <person name="Jones J.D."/>
            <person name="McDowell J.M."/>
            <person name="Beynon J."/>
            <person name="Tyler B.M."/>
        </authorList>
    </citation>
    <scope>NUCLEOTIDE SEQUENCE [LARGE SCALE GENOMIC DNA]</scope>
    <source>
        <strain evidence="4">Emoy2</strain>
    </source>
</reference>
<dbReference type="AlphaFoldDB" id="M4BE35"/>
<feature type="region of interest" description="Disordered" evidence="1">
    <location>
        <begin position="71"/>
        <end position="120"/>
    </location>
</feature>
<feature type="region of interest" description="Disordered" evidence="1">
    <location>
        <begin position="225"/>
        <end position="245"/>
    </location>
</feature>
<dbReference type="GO" id="GO:0005634">
    <property type="term" value="C:nucleus"/>
    <property type="evidence" value="ECO:0007669"/>
    <property type="project" value="TreeGrafter"/>
</dbReference>
<dbReference type="EMBL" id="JH598169">
    <property type="status" value="NOT_ANNOTATED_CDS"/>
    <property type="molecule type" value="Genomic_DNA"/>
</dbReference>
<dbReference type="PANTHER" id="PTHR21220:SF0">
    <property type="entry name" value="DNA-DEPENDENT METALLOPROTEASE SPRTN"/>
    <property type="match status" value="1"/>
</dbReference>
<dbReference type="Pfam" id="PF22934">
    <property type="entry name" value="SPRTN_ZBD"/>
    <property type="match status" value="1"/>
</dbReference>
<dbReference type="Proteomes" id="UP000011713">
    <property type="component" value="Unassembled WGS sequence"/>
</dbReference>
<feature type="compositionally biased region" description="Basic and acidic residues" evidence="1">
    <location>
        <begin position="84"/>
        <end position="102"/>
    </location>
</feature>
<protein>
    <recommendedName>
        <fullName evidence="2">Spartan-like zinc binding domain-containing protein</fullName>
    </recommendedName>
</protein>
<evidence type="ECO:0000256" key="1">
    <source>
        <dbReference type="SAM" id="MobiDB-lite"/>
    </source>
</evidence>
<dbReference type="GO" id="GO:0004222">
    <property type="term" value="F:metalloendopeptidase activity"/>
    <property type="evidence" value="ECO:0007669"/>
    <property type="project" value="InterPro"/>
</dbReference>
<dbReference type="eggNOG" id="KOG3931">
    <property type="taxonomic scope" value="Eukaryota"/>
</dbReference>
<dbReference type="InterPro" id="IPR044245">
    <property type="entry name" value="Spartan"/>
</dbReference>
<feature type="region of interest" description="Disordered" evidence="1">
    <location>
        <begin position="161"/>
        <end position="192"/>
    </location>
</feature>
<evidence type="ECO:0000313" key="4">
    <source>
        <dbReference type="Proteomes" id="UP000011713"/>
    </source>
</evidence>
<feature type="compositionally biased region" description="Basic and acidic residues" evidence="1">
    <location>
        <begin position="165"/>
        <end position="179"/>
    </location>
</feature>
<feature type="region of interest" description="Disordered" evidence="1">
    <location>
        <begin position="33"/>
        <end position="57"/>
    </location>
</feature>
<dbReference type="GO" id="GO:0031593">
    <property type="term" value="F:polyubiquitin modification-dependent protein binding"/>
    <property type="evidence" value="ECO:0007669"/>
    <property type="project" value="TreeGrafter"/>
</dbReference>
<dbReference type="GO" id="GO:0006974">
    <property type="term" value="P:DNA damage response"/>
    <property type="evidence" value="ECO:0007669"/>
    <property type="project" value="InterPro"/>
</dbReference>
<feature type="compositionally biased region" description="Polar residues" evidence="1">
    <location>
        <begin position="71"/>
        <end position="82"/>
    </location>
</feature>
<dbReference type="InterPro" id="IPR055220">
    <property type="entry name" value="SPRTN_ZBD"/>
</dbReference>